<sequence>LLNCKKYEEKNFTGERTAAEQSQTAKNSFKESAESKDISVIDDTFYHTDVEGVAATFKPTTINERKLKSELVPRSEPAPEPEPFPGSRVLETSKGNHQPDNHFEPKSEPEFTFVSGDSKGSKNDLNGILYIDRTHITNSHNAKEGAYKTPFSFRITSIDYIPEFGDPNSGKYKKLQDQLLPDLEEIFGSIFGHIYNGIHLVSFLKGSVIVDGIVYTSAKPDDMEQSATEFEQQITAKNSQIGGNNVDPRSIVLDGAIIFLLIKKSF</sequence>
<dbReference type="PROSITE" id="PS50024">
    <property type="entry name" value="SEA"/>
    <property type="match status" value="1"/>
</dbReference>
<dbReference type="Pfam" id="PF01390">
    <property type="entry name" value="SEA"/>
    <property type="match status" value="1"/>
</dbReference>
<organism evidence="3 4">
    <name type="scientific">Elaeophora elaphi</name>
    <dbReference type="NCBI Taxonomy" id="1147741"/>
    <lineage>
        <taxon>Eukaryota</taxon>
        <taxon>Metazoa</taxon>
        <taxon>Ecdysozoa</taxon>
        <taxon>Nematoda</taxon>
        <taxon>Chromadorea</taxon>
        <taxon>Rhabditida</taxon>
        <taxon>Spirurina</taxon>
        <taxon>Spiruromorpha</taxon>
        <taxon>Filarioidea</taxon>
        <taxon>Onchocercidae</taxon>
        <taxon>Elaeophora</taxon>
    </lineage>
</organism>
<dbReference type="WBParaSite" id="EEL_0001004701-mRNA-1">
    <property type="protein sequence ID" value="EEL_0001004701-mRNA-1"/>
    <property type="gene ID" value="EEL_0001004701"/>
</dbReference>
<proteinExistence type="predicted"/>
<evidence type="ECO:0000256" key="1">
    <source>
        <dbReference type="SAM" id="MobiDB-lite"/>
    </source>
</evidence>
<dbReference type="Proteomes" id="UP000050640">
    <property type="component" value="Unplaced"/>
</dbReference>
<evidence type="ECO:0000313" key="3">
    <source>
        <dbReference type="Proteomes" id="UP000050640"/>
    </source>
</evidence>
<dbReference type="InterPro" id="IPR000082">
    <property type="entry name" value="SEA_dom"/>
</dbReference>
<protein>
    <submittedName>
        <fullName evidence="4">SEA domain-containing protein</fullName>
    </submittedName>
</protein>
<feature type="region of interest" description="Disordered" evidence="1">
    <location>
        <begin position="68"/>
        <end position="108"/>
    </location>
</feature>
<evidence type="ECO:0000313" key="4">
    <source>
        <dbReference type="WBParaSite" id="EEL_0001004701-mRNA-1"/>
    </source>
</evidence>
<dbReference type="STRING" id="1147741.A0A0R3S5H8"/>
<keyword evidence="3" id="KW-1185">Reference proteome</keyword>
<dbReference type="InterPro" id="IPR036364">
    <property type="entry name" value="SEA_dom_sf"/>
</dbReference>
<name>A0A0R3S5H8_9BILA</name>
<evidence type="ECO:0000259" key="2">
    <source>
        <dbReference type="PROSITE" id="PS50024"/>
    </source>
</evidence>
<dbReference type="Gene3D" id="3.30.70.960">
    <property type="entry name" value="SEA domain"/>
    <property type="match status" value="1"/>
</dbReference>
<dbReference type="SUPFAM" id="SSF82671">
    <property type="entry name" value="SEA domain"/>
    <property type="match status" value="1"/>
</dbReference>
<feature type="region of interest" description="Disordered" evidence="1">
    <location>
        <begin position="14"/>
        <end position="35"/>
    </location>
</feature>
<feature type="domain" description="SEA" evidence="2">
    <location>
        <begin position="145"/>
        <end position="258"/>
    </location>
</feature>
<feature type="compositionally biased region" description="Basic and acidic residues" evidence="1">
    <location>
        <begin position="97"/>
        <end position="108"/>
    </location>
</feature>
<reference evidence="4" key="1">
    <citation type="submission" date="2017-02" db="UniProtKB">
        <authorList>
            <consortium name="WormBaseParasite"/>
        </authorList>
    </citation>
    <scope>IDENTIFICATION</scope>
</reference>
<accession>A0A0R3S5H8</accession>
<dbReference type="AlphaFoldDB" id="A0A0R3S5H8"/>